<dbReference type="Proteomes" id="UP000701853">
    <property type="component" value="Chromosome 7"/>
</dbReference>
<dbReference type="PANTHER" id="PTHR33076">
    <property type="entry name" value="NON-SPECIFIC LIPID-TRANSFER PROTEIN 2-RELATED"/>
    <property type="match status" value="1"/>
</dbReference>
<protein>
    <recommendedName>
        <fullName evidence="3">Bifunctional inhibitor/plant lipid transfer protein/seed storage helical domain-containing protein</fullName>
    </recommendedName>
</protein>
<gene>
    <name evidence="4" type="ORF">CXB51_018174</name>
</gene>
<comment type="similarity">
    <text evidence="1">Belongs to the plant LTP family.</text>
</comment>
<comment type="caution">
    <text evidence="4">The sequence shown here is derived from an EMBL/GenBank/DDBJ whole genome shotgun (WGS) entry which is preliminary data.</text>
</comment>
<dbReference type="OrthoDB" id="1876592at2759"/>
<dbReference type="Pfam" id="PF14368">
    <property type="entry name" value="LTP_2"/>
    <property type="match status" value="1"/>
</dbReference>
<feature type="signal peptide" evidence="2">
    <location>
        <begin position="1"/>
        <end position="31"/>
    </location>
</feature>
<dbReference type="InterPro" id="IPR000528">
    <property type="entry name" value="Plant_nsLTP"/>
</dbReference>
<reference evidence="4 5" key="1">
    <citation type="journal article" date="2021" name="bioRxiv">
        <title>The Gossypium anomalum genome as a resource for cotton improvement and evolutionary analysis of hybrid incompatibility.</title>
        <authorList>
            <person name="Grover C.E."/>
            <person name="Yuan D."/>
            <person name="Arick M.A."/>
            <person name="Miller E.R."/>
            <person name="Hu G."/>
            <person name="Peterson D.G."/>
            <person name="Wendel J.F."/>
            <person name="Udall J.A."/>
        </authorList>
    </citation>
    <scope>NUCLEOTIDE SEQUENCE [LARGE SCALE GENOMIC DNA]</scope>
    <source>
        <strain evidence="4">JFW-Udall</strain>
        <tissue evidence="4">Leaf</tissue>
    </source>
</reference>
<dbReference type="AlphaFoldDB" id="A0A8J6CUU7"/>
<proteinExistence type="inferred from homology"/>
<keyword evidence="2" id="KW-0732">Signal</keyword>
<dbReference type="SUPFAM" id="SSF47699">
    <property type="entry name" value="Bifunctional inhibitor/lipid-transfer protein/seed storage 2S albumin"/>
    <property type="match status" value="1"/>
</dbReference>
<organism evidence="4 5">
    <name type="scientific">Gossypium anomalum</name>
    <dbReference type="NCBI Taxonomy" id="47600"/>
    <lineage>
        <taxon>Eukaryota</taxon>
        <taxon>Viridiplantae</taxon>
        <taxon>Streptophyta</taxon>
        <taxon>Embryophyta</taxon>
        <taxon>Tracheophyta</taxon>
        <taxon>Spermatophyta</taxon>
        <taxon>Magnoliopsida</taxon>
        <taxon>eudicotyledons</taxon>
        <taxon>Gunneridae</taxon>
        <taxon>Pentapetalae</taxon>
        <taxon>rosids</taxon>
        <taxon>malvids</taxon>
        <taxon>Malvales</taxon>
        <taxon>Malvaceae</taxon>
        <taxon>Malvoideae</taxon>
        <taxon>Gossypium</taxon>
    </lineage>
</organism>
<sequence length="143" mass="15516">MEKKFMGFSWSLVGVLVFIMILVAKPKSVDAITCQEALVSLIPCRPFLTGGASTPIPQCCSAVANINAAATTLQFAGTCVVVSRKLVLVQVLFLTKLNSFLDCAVLESLFPLILLLIDQVGNENVVLHVTMNKSMKNKENKLM</sequence>
<dbReference type="EMBL" id="JAHUZN010000007">
    <property type="protein sequence ID" value="KAG8488272.1"/>
    <property type="molecule type" value="Genomic_DNA"/>
</dbReference>
<evidence type="ECO:0000259" key="3">
    <source>
        <dbReference type="Pfam" id="PF14368"/>
    </source>
</evidence>
<dbReference type="Gene3D" id="1.10.110.10">
    <property type="entry name" value="Plant lipid-transfer and hydrophobic proteins"/>
    <property type="match status" value="1"/>
</dbReference>
<dbReference type="InterPro" id="IPR016140">
    <property type="entry name" value="Bifunc_inhib/LTP/seed_store"/>
</dbReference>
<dbReference type="InterPro" id="IPR036312">
    <property type="entry name" value="Bifun_inhib/LTP/seed_sf"/>
</dbReference>
<evidence type="ECO:0000256" key="2">
    <source>
        <dbReference type="SAM" id="SignalP"/>
    </source>
</evidence>
<evidence type="ECO:0000313" key="4">
    <source>
        <dbReference type="EMBL" id="KAG8488272.1"/>
    </source>
</evidence>
<feature type="chain" id="PRO_5035165789" description="Bifunctional inhibitor/plant lipid transfer protein/seed storage helical domain-containing protein" evidence="2">
    <location>
        <begin position="32"/>
        <end position="143"/>
    </location>
</feature>
<evidence type="ECO:0000313" key="5">
    <source>
        <dbReference type="Proteomes" id="UP000701853"/>
    </source>
</evidence>
<name>A0A8J6CUU7_9ROSI</name>
<accession>A0A8J6CUU7</accession>
<evidence type="ECO:0000256" key="1">
    <source>
        <dbReference type="ARBA" id="ARBA00009748"/>
    </source>
</evidence>
<dbReference type="GO" id="GO:0006869">
    <property type="term" value="P:lipid transport"/>
    <property type="evidence" value="ECO:0007669"/>
    <property type="project" value="InterPro"/>
</dbReference>
<feature type="domain" description="Bifunctional inhibitor/plant lipid transfer protein/seed storage helical" evidence="3">
    <location>
        <begin position="25"/>
        <end position="70"/>
    </location>
</feature>
<dbReference type="GO" id="GO:0008289">
    <property type="term" value="F:lipid binding"/>
    <property type="evidence" value="ECO:0007669"/>
    <property type="project" value="InterPro"/>
</dbReference>
<keyword evidence="5" id="KW-1185">Reference proteome</keyword>